<dbReference type="InterPro" id="IPR024519">
    <property type="entry name" value="IAT_beta"/>
</dbReference>
<dbReference type="Gene3D" id="2.40.160.160">
    <property type="entry name" value="Inverse autotransporter, beta-domain"/>
    <property type="match status" value="1"/>
</dbReference>
<dbReference type="InterPro" id="IPR011050">
    <property type="entry name" value="Pectin_lyase_fold/virulence"/>
</dbReference>
<evidence type="ECO:0000313" key="3">
    <source>
        <dbReference type="Proteomes" id="UP000317977"/>
    </source>
</evidence>
<accession>A0A5C6F9Q2</accession>
<dbReference type="EMBL" id="SJPX01000001">
    <property type="protein sequence ID" value="TWU58118.1"/>
    <property type="molecule type" value="Genomic_DNA"/>
</dbReference>
<feature type="domain" description="Inverse autotransporter beta-domain" evidence="1">
    <location>
        <begin position="28"/>
        <end position="123"/>
    </location>
</feature>
<reference evidence="2 3" key="1">
    <citation type="submission" date="2019-02" db="EMBL/GenBank/DDBJ databases">
        <title>Deep-cultivation of Planctomycetes and their phenomic and genomic characterization uncovers novel biology.</title>
        <authorList>
            <person name="Wiegand S."/>
            <person name="Jogler M."/>
            <person name="Boedeker C."/>
            <person name="Pinto D."/>
            <person name="Vollmers J."/>
            <person name="Rivas-Marin E."/>
            <person name="Kohn T."/>
            <person name="Peeters S.H."/>
            <person name="Heuer A."/>
            <person name="Rast P."/>
            <person name="Oberbeckmann S."/>
            <person name="Bunk B."/>
            <person name="Jeske O."/>
            <person name="Meyerdierks A."/>
            <person name="Storesund J.E."/>
            <person name="Kallscheuer N."/>
            <person name="Luecker S."/>
            <person name="Lage O.M."/>
            <person name="Pohl T."/>
            <person name="Merkel B.J."/>
            <person name="Hornburger P."/>
            <person name="Mueller R.-W."/>
            <person name="Bruemmer F."/>
            <person name="Labrenz M."/>
            <person name="Spormann A.M."/>
            <person name="Op Den Camp H."/>
            <person name="Overmann J."/>
            <person name="Amann R."/>
            <person name="Jetten M.S.M."/>
            <person name="Mascher T."/>
            <person name="Medema M.H."/>
            <person name="Devos D.P."/>
            <person name="Kaster A.-K."/>
            <person name="Ovreas L."/>
            <person name="Rohde M."/>
            <person name="Galperin M.Y."/>
            <person name="Jogler C."/>
        </authorList>
    </citation>
    <scope>NUCLEOTIDE SEQUENCE [LARGE SCALE GENOMIC DNA]</scope>
    <source>
        <strain evidence="2 3">Poly59</strain>
    </source>
</reference>
<dbReference type="Pfam" id="PF11924">
    <property type="entry name" value="IAT_beta"/>
    <property type="match status" value="1"/>
</dbReference>
<dbReference type="InterPro" id="IPR038177">
    <property type="entry name" value="IAT_beta_sf"/>
</dbReference>
<protein>
    <recommendedName>
        <fullName evidence="1">Inverse autotransporter beta-domain domain-containing protein</fullName>
    </recommendedName>
</protein>
<dbReference type="SUPFAM" id="SSF51126">
    <property type="entry name" value="Pectin lyase-like"/>
    <property type="match status" value="1"/>
</dbReference>
<dbReference type="AlphaFoldDB" id="A0A5C6F9Q2"/>
<dbReference type="Proteomes" id="UP000317977">
    <property type="component" value="Unassembled WGS sequence"/>
</dbReference>
<evidence type="ECO:0000259" key="1">
    <source>
        <dbReference type="Pfam" id="PF11924"/>
    </source>
</evidence>
<dbReference type="Gene3D" id="2.160.20.20">
    <property type="match status" value="1"/>
</dbReference>
<comment type="caution">
    <text evidence="2">The sequence shown here is derived from an EMBL/GenBank/DDBJ whole genome shotgun (WGS) entry which is preliminary data.</text>
</comment>
<dbReference type="InterPro" id="IPR012332">
    <property type="entry name" value="Autotransporter_pectin_lyase_C"/>
</dbReference>
<dbReference type="RefSeq" id="WP_186776020.1">
    <property type="nucleotide sequence ID" value="NZ_SJPX01000001.1"/>
</dbReference>
<name>A0A5C6F9Q2_9BACT</name>
<gene>
    <name evidence="2" type="ORF">Poly59_10270</name>
</gene>
<organism evidence="2 3">
    <name type="scientific">Rubripirellula reticaptiva</name>
    <dbReference type="NCBI Taxonomy" id="2528013"/>
    <lineage>
        <taxon>Bacteria</taxon>
        <taxon>Pseudomonadati</taxon>
        <taxon>Planctomycetota</taxon>
        <taxon>Planctomycetia</taxon>
        <taxon>Pirellulales</taxon>
        <taxon>Pirellulaceae</taxon>
        <taxon>Rubripirellula</taxon>
    </lineage>
</organism>
<proteinExistence type="predicted"/>
<keyword evidence="3" id="KW-1185">Reference proteome</keyword>
<evidence type="ECO:0000313" key="2">
    <source>
        <dbReference type="EMBL" id="TWU58118.1"/>
    </source>
</evidence>
<sequence length="737" mass="77898">MPAQSQTFAPRIGLHTQSKQVGVDDAYSDARLFLPLGDTSFMQYLDARLLVDSSGSSRGSNIGGGIRGYIEGLDAVWGSNVFADHRQTETSSFHQLGLGFELLFQDVELRVNFYNPVGNQRTTFGPNPASSGENLFVFNNNYLLYGSIVNQQARVEQSLQGFDAEIGANLGSDLFAGVASKSYLGIYQFKNPGLEDVHGVSARFNINAMDRFDFNTGVQHDNFFGTQYTAGLTVYTSLRRKEPSPLRYLLADRMNDPAVRRSAITVASGIIRDAPTFIAERLRYDSDGSDVRVVHVDSNAKPGGDGTFENPLNDVGQVQSNSQNRDIVYLYSGSVFDGQNSLLLQENQRLLGEGGNYTHWIDSRQAGTVALPNVNGISGDIPIIQNSISSGVRLANRTTVANVSVIDPIAGAGIHAIDAVDALVLDSFIATTANDIYGIFTEGASLVTVQDSSITTGGRFGFGLYSRGTSNLTANRIQLSTSGIYGAAVSVNDTATATVSDQSMITTTGPGGFGVFGQDHGSATLTRGTTVQTSGQLGHGLLAHGSSNLAIDDVDVSVSGPSASGAESRFDGTVTVQNGSSVRTHGTAGYGIYTTNNGTTVVKGSSIETSGPGSEGFKVQRSGRVTVEGSSVKTSGVVSPGFRIEMNSTVAIMSTMIESDQNEEIHVTATDSNQHINLTINNNNLADGDGQILLNNAQQINGSTVTVHGTAGTASLATDNGISVGNITEQRQIDYSP</sequence>